<proteinExistence type="predicted"/>
<dbReference type="GO" id="GO:0015074">
    <property type="term" value="P:DNA integration"/>
    <property type="evidence" value="ECO:0007669"/>
    <property type="project" value="InterPro"/>
</dbReference>
<dbReference type="SUPFAM" id="SSF53098">
    <property type="entry name" value="Ribonuclease H-like"/>
    <property type="match status" value="2"/>
</dbReference>
<dbReference type="InterPro" id="IPR043502">
    <property type="entry name" value="DNA/RNA_pol_sf"/>
</dbReference>
<dbReference type="InterPro" id="IPR001584">
    <property type="entry name" value="Integrase_cat-core"/>
</dbReference>
<dbReference type="SUPFAM" id="SSF56672">
    <property type="entry name" value="DNA/RNA polymerases"/>
    <property type="match status" value="1"/>
</dbReference>
<dbReference type="Gene3D" id="3.30.420.10">
    <property type="entry name" value="Ribonuclease H-like superfamily/Ribonuclease H"/>
    <property type="match status" value="2"/>
</dbReference>
<dbReference type="InterPro" id="IPR012337">
    <property type="entry name" value="RNaseH-like_sf"/>
</dbReference>
<dbReference type="InterPro" id="IPR036397">
    <property type="entry name" value="RNaseH_sf"/>
</dbReference>
<dbReference type="GO" id="GO:0004519">
    <property type="term" value="F:endonuclease activity"/>
    <property type="evidence" value="ECO:0007669"/>
    <property type="project" value="UniProtKB-KW"/>
</dbReference>
<dbReference type="InterPro" id="IPR005162">
    <property type="entry name" value="Retrotrans_gag_dom"/>
</dbReference>
<feature type="compositionally biased region" description="Basic and acidic residues" evidence="6">
    <location>
        <begin position="2040"/>
        <end position="2054"/>
    </location>
</feature>
<keyword evidence="2" id="KW-0548">Nucleotidyltransferase</keyword>
<feature type="compositionally biased region" description="Polar residues" evidence="6">
    <location>
        <begin position="120"/>
        <end position="129"/>
    </location>
</feature>
<evidence type="ECO:0000313" key="8">
    <source>
        <dbReference type="EMBL" id="GEU78250.1"/>
    </source>
</evidence>
<dbReference type="GO" id="GO:0003676">
    <property type="term" value="F:nucleic acid binding"/>
    <property type="evidence" value="ECO:0007669"/>
    <property type="project" value="InterPro"/>
</dbReference>
<protein>
    <submittedName>
        <fullName evidence="8">Reverse transcriptase domain-containing protein</fullName>
    </submittedName>
</protein>
<dbReference type="Pfam" id="PF17919">
    <property type="entry name" value="RT_RNaseH_2"/>
    <property type="match status" value="1"/>
</dbReference>
<feature type="region of interest" description="Disordered" evidence="6">
    <location>
        <begin position="1963"/>
        <end position="1986"/>
    </location>
</feature>
<keyword evidence="4" id="KW-0255">Endonuclease</keyword>
<dbReference type="Pfam" id="PF00078">
    <property type="entry name" value="RVT_1"/>
    <property type="match status" value="1"/>
</dbReference>
<feature type="region of interest" description="Disordered" evidence="6">
    <location>
        <begin position="2032"/>
        <end position="2064"/>
    </location>
</feature>
<keyword evidence="3" id="KW-0540">Nuclease</keyword>
<evidence type="ECO:0000256" key="5">
    <source>
        <dbReference type="ARBA" id="ARBA00023268"/>
    </source>
</evidence>
<dbReference type="InterPro" id="IPR050951">
    <property type="entry name" value="Retrovirus_Pol_polyprotein"/>
</dbReference>
<gene>
    <name evidence="8" type="ORF">Tci_050228</name>
</gene>
<reference evidence="8" key="1">
    <citation type="journal article" date="2019" name="Sci. Rep.">
        <title>Draft genome of Tanacetum cinerariifolium, the natural source of mosquito coil.</title>
        <authorList>
            <person name="Yamashiro T."/>
            <person name="Shiraishi A."/>
            <person name="Satake H."/>
            <person name="Nakayama K."/>
        </authorList>
    </citation>
    <scope>NUCLEOTIDE SEQUENCE</scope>
</reference>
<dbReference type="PANTHER" id="PTHR37984">
    <property type="entry name" value="PROTEIN CBG26694"/>
    <property type="match status" value="1"/>
</dbReference>
<dbReference type="CDD" id="cd00303">
    <property type="entry name" value="retropepsin_like"/>
    <property type="match status" value="1"/>
</dbReference>
<dbReference type="InterPro" id="IPR041577">
    <property type="entry name" value="RT_RNaseH_2"/>
</dbReference>
<dbReference type="InterPro" id="IPR043128">
    <property type="entry name" value="Rev_trsase/Diguanyl_cyclase"/>
</dbReference>
<dbReference type="InterPro" id="IPR021109">
    <property type="entry name" value="Peptidase_aspartic_dom_sf"/>
</dbReference>
<dbReference type="Pfam" id="PF03732">
    <property type="entry name" value="Retrotrans_gag"/>
    <property type="match status" value="1"/>
</dbReference>
<feature type="region of interest" description="Disordered" evidence="6">
    <location>
        <begin position="109"/>
        <end position="131"/>
    </location>
</feature>
<sequence length="2211" mass="254109">PIPPASIAPAGEHVALEILAAHNAWNKGSKEIAGLMLMTMEPDMGKTVNELHAMLKLHEQTLPKTTLLLLMLFKLVKFRKVISTRNCNPKWLLGERIMGTGKIRKLMLPRPRSCQDKEQATSSPSQTTSVKHKHKVFENFKVFQKEIENQLGKTIKSLRFDHGGEYMSQEFLDHLKDHGIIAHRTPPYTPQHNGDDFLTKARESNLYTISISDMAASLPNTLRRGPETSINSAAQQVHNHEDSPLTSSIIIEEHEAPPIVTTSEEQTSPISLHEADEFNQEDSVDFDGNMTKAHPLEQVIGDPSKPVMTRQRLHADYECMHTHFKFYLNNSNATIPRRSNRRRVPNIVEPEIRTIEEIVPMADRTMEELPQEPTEGYGEAIVILEILAKIFEIKTNLLQLIQTNKFHGFERDNPHTHISNFKRMTATLKYKDVLNDAIKLMLFPVFIRGGCQNLTTHLKNEISYFTKRFEETFREAWERFKEMLRACPHHGFSEFTQIDTFYNGLNEQDQDSLNAATGGNLLSKTTREALKIIENKSKVRYSRSKSNVSRVNTNSRDNASKTDDKIDKLADQILNLAEIVNKQVITPAYVKTVEKTCVTCGEKFFQIFHDLHFDISFADALLLMPKFSSTIKSLLTNKDKLFELVKVPLNENCSAMLLKNFLEKLGDPSMFLIPCDFLGIDVCHALADLGASINLIPLSIWKKLSLPELTPTRMTLVLADRSITRPKGVAEDVFVKVEKFHFPIDFVVVDFQVDPRVLIILGRSFLRTGRALIDVYGEEITLRVNDESVTFNLNQTMRYSSTYDDNSVNQVDVIYIACEEFVQDVLDFQYNPKNSNHTLVFNPLNSERDSCKVSIVKSSLPTLTSFGESDFFLEEIEDFLNDESIPTGFDISLYDPEGDILYLKKLLNEDPFQLHRMDLKQAEETKAKSSIEEPLELELKELPSHLEYAFLEESNKLPVIISKDLKNVEKEALIKVLKSHKRAIAWKISDIKGIDPRFCTHKILMEEDYKPAVQSQRRVNLKFHDVIKKEVIKLLDAGMIYPISDSQWVSPIHCVPKKGGMTVVANENNELIPTRLVTGWRVCTDYKKLNDATRRDHFLLPFMDQMLERLAENELCCFLDGFSGYIQIPIDPQDQEKTTFTCPYETFAYRRMPFGLCNAPGHKILKSGIEVDRAKVDVIAKLPHPTTVKGVRSFLGHAGFYRRFIQYFSKIARPMTHLLEKETPFVFSKYCINAFNTLKKNLTEAPILVVPDWNLPFELMCDASDFAISAVLGQHKKGSENLAADHLSRLENPHKDVLENKDINGNVSLETLGSLSSNSTLWFSDIENFHAGNFIKKGLTSQQKKKFFKDKLLISSKLVMKDLLGAIMVPILQRRKAIISDHGTHFCNDQFTRVMIKYGVTHHLATVYHPQMSGQVKVSNRGLKRILERTVRENRASWSDKLDDALWAFCTTFKTPIGCTPYKLVYGKSCHLPIELEHRAYWAFKHVNFDLKTAGNHRKFQLNELNELHDQAYENFMIYKERTKKLHDSKIKNRIFNVGDQVLLFNSCLKIFSGKLKTRWSSPFTITQVFPYGTIELSQPNGPNFKMNGQRVKHYFRGDIPSKVVPDLHTIYPTMIKVSRVRCVVPGLEIKTQFQPFKSLSELIQERQLHKSLENDPVITYRYQALLTVKHLKEDKRVFRYLRQSYNMGLWYLKDSGFELISYSDADHAGSKAKYVSLSACCAQLIWMRTQLLDYGYKYNIIPMYCDSKSAIAISFNLVQHSRTKHIDIQYHFIKEHFEKGTVELYFVRTECQLAGLCTKALPKELFEYLVHRIDGLKYRLSLALDRKELTLTLDDFRTIFQLPQATGNNHEHFVIAPKFLEMEGRYYSLELPSTLIPYPRFTKLIASHYMTIFLEISRIARDKYHNLEDDMMVKNIFNSGKNKAGVVIKIPSWIITNEVKLMEHYPMYVAVFGVDVPTTQSQPITSTQGMHRTTSAPRSPNPDADKGELIKEHLIAEEIEKLVEGIENVENVKVYSSTLRQNDTQKDLNTSLELWSYKENPKGKGKNEEESRHTPSPTTIRSPRIHNTFISSDTEKLQELMVNDLLPSSSTPSSSSLKFKLFVTNRLLSLFKPKTGRFKPYKSFFDKFQGRYGYLFEHLKTRYMPRKKFNMLAQHLQEIMEDSLPKMVDSSVRNYMSGHILHVHPTQATPASAQEQQYQLYLTMRDNPQL</sequence>
<dbReference type="InterPro" id="IPR000477">
    <property type="entry name" value="RT_dom"/>
</dbReference>
<dbReference type="CDD" id="cd09272">
    <property type="entry name" value="RNase_HI_RT_Ty1"/>
    <property type="match status" value="1"/>
</dbReference>
<dbReference type="EMBL" id="BKCJ010007635">
    <property type="protein sequence ID" value="GEU78250.1"/>
    <property type="molecule type" value="Genomic_DNA"/>
</dbReference>
<dbReference type="Gene3D" id="2.40.70.10">
    <property type="entry name" value="Acid Proteases"/>
    <property type="match status" value="1"/>
</dbReference>
<evidence type="ECO:0000259" key="7">
    <source>
        <dbReference type="PROSITE" id="PS50994"/>
    </source>
</evidence>
<dbReference type="CDD" id="cd01647">
    <property type="entry name" value="RT_LTR"/>
    <property type="match status" value="1"/>
</dbReference>
<keyword evidence="8" id="KW-0695">RNA-directed DNA polymerase</keyword>
<evidence type="ECO:0000256" key="1">
    <source>
        <dbReference type="ARBA" id="ARBA00022679"/>
    </source>
</evidence>
<dbReference type="FunFam" id="3.30.70.270:FF:000020">
    <property type="entry name" value="Transposon Tf2-6 polyprotein-like Protein"/>
    <property type="match status" value="1"/>
</dbReference>
<organism evidence="8">
    <name type="scientific">Tanacetum cinerariifolium</name>
    <name type="common">Dalmatian daisy</name>
    <name type="synonym">Chrysanthemum cinerariifolium</name>
    <dbReference type="NCBI Taxonomy" id="118510"/>
    <lineage>
        <taxon>Eukaryota</taxon>
        <taxon>Viridiplantae</taxon>
        <taxon>Streptophyta</taxon>
        <taxon>Embryophyta</taxon>
        <taxon>Tracheophyta</taxon>
        <taxon>Spermatophyta</taxon>
        <taxon>Magnoliopsida</taxon>
        <taxon>eudicotyledons</taxon>
        <taxon>Gunneridae</taxon>
        <taxon>Pentapetalae</taxon>
        <taxon>asterids</taxon>
        <taxon>campanulids</taxon>
        <taxon>Asterales</taxon>
        <taxon>Asteraceae</taxon>
        <taxon>Asteroideae</taxon>
        <taxon>Anthemideae</taxon>
        <taxon>Anthemidinae</taxon>
        <taxon>Tanacetum</taxon>
    </lineage>
</organism>
<dbReference type="PANTHER" id="PTHR37984:SF5">
    <property type="entry name" value="PROTEIN NYNRIN-LIKE"/>
    <property type="match status" value="1"/>
</dbReference>
<accession>A0A6L2MWK5</accession>
<dbReference type="SUPFAM" id="SSF50630">
    <property type="entry name" value="Acid proteases"/>
    <property type="match status" value="1"/>
</dbReference>
<feature type="domain" description="Integrase catalytic" evidence="7">
    <location>
        <begin position="1312"/>
        <end position="1469"/>
    </location>
</feature>
<dbReference type="PROSITE" id="PS50994">
    <property type="entry name" value="INTEGRASE"/>
    <property type="match status" value="1"/>
</dbReference>
<name>A0A6L2MWK5_TANCI</name>
<evidence type="ECO:0000256" key="6">
    <source>
        <dbReference type="SAM" id="MobiDB-lite"/>
    </source>
</evidence>
<dbReference type="GO" id="GO:0003964">
    <property type="term" value="F:RNA-directed DNA polymerase activity"/>
    <property type="evidence" value="ECO:0007669"/>
    <property type="project" value="UniProtKB-KW"/>
</dbReference>
<dbReference type="Gene3D" id="3.10.10.10">
    <property type="entry name" value="HIV Type 1 Reverse Transcriptase, subunit A, domain 1"/>
    <property type="match status" value="1"/>
</dbReference>
<feature type="non-terminal residue" evidence="8">
    <location>
        <position position="1"/>
    </location>
</feature>
<evidence type="ECO:0000256" key="2">
    <source>
        <dbReference type="ARBA" id="ARBA00022695"/>
    </source>
</evidence>
<keyword evidence="1" id="KW-0808">Transferase</keyword>
<feature type="compositionally biased region" description="Polar residues" evidence="6">
    <location>
        <begin position="1970"/>
        <end position="1979"/>
    </location>
</feature>
<keyword evidence="4" id="KW-0378">Hydrolase</keyword>
<dbReference type="Gene3D" id="3.30.70.270">
    <property type="match status" value="1"/>
</dbReference>
<keyword evidence="5" id="KW-0511">Multifunctional enzyme</keyword>
<evidence type="ECO:0000256" key="3">
    <source>
        <dbReference type="ARBA" id="ARBA00022722"/>
    </source>
</evidence>
<evidence type="ECO:0000256" key="4">
    <source>
        <dbReference type="ARBA" id="ARBA00022759"/>
    </source>
</evidence>
<comment type="caution">
    <text evidence="8">The sequence shown here is derived from an EMBL/GenBank/DDBJ whole genome shotgun (WGS) entry which is preliminary data.</text>
</comment>